<dbReference type="Proteomes" id="UP001153148">
    <property type="component" value="Unassembled WGS sequence"/>
</dbReference>
<sequence length="205" mass="23212">MWSLATLLVLPLALVTSYEDHVNILNLNAEENAVVVEAWTGFIKDSGTMKLLLDGLQLTKTHKYGMLDSKFGLEDVYVDPDVVEEVMNFGVDVVRSLEDDKTLARLFRQKVTAADNTIWRMNTQWETIYEKTSLRSHDRVSKPPDIYSTINPIQHDSDALDHVITDADIEPVSKTDLACLKYGATLNTRQHLSRPEWNGTALESY</sequence>
<proteinExistence type="predicted"/>
<keyword evidence="3" id="KW-1185">Reference proteome</keyword>
<reference evidence="2" key="1">
    <citation type="submission" date="2021-03" db="EMBL/GenBank/DDBJ databases">
        <authorList>
            <person name="Tran Van P."/>
        </authorList>
    </citation>
    <scope>NUCLEOTIDE SEQUENCE</scope>
</reference>
<comment type="caution">
    <text evidence="2">The sequence shown here is derived from an EMBL/GenBank/DDBJ whole genome shotgun (WGS) entry which is preliminary data.</text>
</comment>
<feature type="chain" id="PRO_5046182905" evidence="1">
    <location>
        <begin position="18"/>
        <end position="205"/>
    </location>
</feature>
<evidence type="ECO:0000313" key="2">
    <source>
        <dbReference type="EMBL" id="CAG2054767.1"/>
    </source>
</evidence>
<organism evidence="2 3">
    <name type="scientific">Timema podura</name>
    <name type="common">Walking stick</name>
    <dbReference type="NCBI Taxonomy" id="61482"/>
    <lineage>
        <taxon>Eukaryota</taxon>
        <taxon>Metazoa</taxon>
        <taxon>Ecdysozoa</taxon>
        <taxon>Arthropoda</taxon>
        <taxon>Hexapoda</taxon>
        <taxon>Insecta</taxon>
        <taxon>Pterygota</taxon>
        <taxon>Neoptera</taxon>
        <taxon>Polyneoptera</taxon>
        <taxon>Phasmatodea</taxon>
        <taxon>Timematodea</taxon>
        <taxon>Timematoidea</taxon>
        <taxon>Timematidae</taxon>
        <taxon>Timema</taxon>
    </lineage>
</organism>
<accession>A0ABN7NN21</accession>
<evidence type="ECO:0000313" key="3">
    <source>
        <dbReference type="Proteomes" id="UP001153148"/>
    </source>
</evidence>
<keyword evidence="1" id="KW-0732">Signal</keyword>
<dbReference type="EMBL" id="CAJPIN010001713">
    <property type="protein sequence ID" value="CAG2054767.1"/>
    <property type="molecule type" value="Genomic_DNA"/>
</dbReference>
<evidence type="ECO:0000256" key="1">
    <source>
        <dbReference type="SAM" id="SignalP"/>
    </source>
</evidence>
<name>A0ABN7NN21_TIMPD</name>
<protein>
    <submittedName>
        <fullName evidence="2">Uncharacterized protein</fullName>
    </submittedName>
</protein>
<gene>
    <name evidence="2" type="ORF">TPAB3V08_LOCUS1787</name>
</gene>
<feature type="signal peptide" evidence="1">
    <location>
        <begin position="1"/>
        <end position="17"/>
    </location>
</feature>